<keyword evidence="1" id="KW-0175">Coiled coil</keyword>
<keyword evidence="3" id="KW-1185">Reference proteome</keyword>
<proteinExistence type="predicted"/>
<dbReference type="Proteomes" id="UP001176521">
    <property type="component" value="Unassembled WGS sequence"/>
</dbReference>
<evidence type="ECO:0000313" key="2">
    <source>
        <dbReference type="EMBL" id="KAK0518754.1"/>
    </source>
</evidence>
<protein>
    <submittedName>
        <fullName evidence="2">Uncharacterized protein</fullName>
    </submittedName>
</protein>
<name>A0AAN6G5Q8_9BASI</name>
<dbReference type="EMBL" id="JAPDMQ010001183">
    <property type="protein sequence ID" value="KAK0518754.1"/>
    <property type="molecule type" value="Genomic_DNA"/>
</dbReference>
<gene>
    <name evidence="2" type="ORF">OC842_007694</name>
</gene>
<accession>A0AAN6G5Q8</accession>
<feature type="coiled-coil region" evidence="1">
    <location>
        <begin position="83"/>
        <end position="110"/>
    </location>
</feature>
<dbReference type="AlphaFoldDB" id="A0AAN6G5Q8"/>
<evidence type="ECO:0000256" key="1">
    <source>
        <dbReference type="SAM" id="Coils"/>
    </source>
</evidence>
<reference evidence="2" key="1">
    <citation type="journal article" date="2023" name="PhytoFront">
        <title>Draft Genome Resources of Seven Strains of Tilletia horrida, Causal Agent of Kernel Smut of Rice.</title>
        <authorList>
            <person name="Khanal S."/>
            <person name="Antony Babu S."/>
            <person name="Zhou X.G."/>
        </authorList>
    </citation>
    <scope>NUCLEOTIDE SEQUENCE</scope>
    <source>
        <strain evidence="2">TX3</strain>
    </source>
</reference>
<evidence type="ECO:0000313" key="3">
    <source>
        <dbReference type="Proteomes" id="UP001176521"/>
    </source>
</evidence>
<organism evidence="2 3">
    <name type="scientific">Tilletia horrida</name>
    <dbReference type="NCBI Taxonomy" id="155126"/>
    <lineage>
        <taxon>Eukaryota</taxon>
        <taxon>Fungi</taxon>
        <taxon>Dikarya</taxon>
        <taxon>Basidiomycota</taxon>
        <taxon>Ustilaginomycotina</taxon>
        <taxon>Exobasidiomycetes</taxon>
        <taxon>Tilletiales</taxon>
        <taxon>Tilletiaceae</taxon>
        <taxon>Tilletia</taxon>
    </lineage>
</organism>
<comment type="caution">
    <text evidence="2">The sequence shown here is derived from an EMBL/GenBank/DDBJ whole genome shotgun (WGS) entry which is preliminary data.</text>
</comment>
<sequence length="176" mass="18995">MNDEEQHPSTFAASLVSDIAEAHVRGDWWAVLGLNCFTYEQQKIQQHFVALVHPLLRINKRIVYLQRERDFLDSTTYESSWALDELDAALNQLRGAKENIDELIKAYRNALPSHTGGGSTGTANGGIVGGGGGGADKAEAHTVIKLLKSAIALLEGRHSAAVNTITNTISTLTVDG</sequence>